<dbReference type="AlphaFoldDB" id="A0A179V1M6"/>
<dbReference type="InterPro" id="IPR052413">
    <property type="entry name" value="SUR7_domain"/>
</dbReference>
<feature type="transmembrane region" description="Helical" evidence="1">
    <location>
        <begin position="12"/>
        <end position="31"/>
    </location>
</feature>
<dbReference type="GO" id="GO:0005886">
    <property type="term" value="C:plasma membrane"/>
    <property type="evidence" value="ECO:0007669"/>
    <property type="project" value="InterPro"/>
</dbReference>
<dbReference type="GO" id="GO:0031505">
    <property type="term" value="P:fungal-type cell wall organization"/>
    <property type="evidence" value="ECO:0007669"/>
    <property type="project" value="TreeGrafter"/>
</dbReference>
<dbReference type="Pfam" id="PF06687">
    <property type="entry name" value="SUR7"/>
    <property type="match status" value="1"/>
</dbReference>
<gene>
    <name evidence="2" type="ORF">BDBG_09309</name>
</gene>
<evidence type="ECO:0000313" key="3">
    <source>
        <dbReference type="Proteomes" id="UP000002038"/>
    </source>
</evidence>
<feature type="transmembrane region" description="Helical" evidence="1">
    <location>
        <begin position="229"/>
        <end position="249"/>
    </location>
</feature>
<dbReference type="PANTHER" id="PTHR28019:SF3">
    <property type="entry name" value="INTEGRAL MEMBRANE PROTEIN (AFU_ORTHOLOGUE AFUA_6G07470)"/>
    <property type="match status" value="1"/>
</dbReference>
<keyword evidence="3" id="KW-1185">Reference proteome</keyword>
<reference evidence="3" key="1">
    <citation type="journal article" date="2015" name="PLoS Genet.">
        <title>The dynamic genome and transcriptome of the human fungal pathogen Blastomyces and close relative Emmonsia.</title>
        <authorList>
            <person name="Munoz J.F."/>
            <person name="Gauthier G.M."/>
            <person name="Desjardins C.A."/>
            <person name="Gallo J.E."/>
            <person name="Holder J."/>
            <person name="Sullivan T.D."/>
            <person name="Marty A.J."/>
            <person name="Carmen J.C."/>
            <person name="Chen Z."/>
            <person name="Ding L."/>
            <person name="Gujja S."/>
            <person name="Magrini V."/>
            <person name="Misas E."/>
            <person name="Mitreva M."/>
            <person name="Priest M."/>
            <person name="Saif S."/>
            <person name="Whiston E.A."/>
            <person name="Young S."/>
            <person name="Zeng Q."/>
            <person name="Goldman W.E."/>
            <person name="Mardis E.R."/>
            <person name="Taylor J.W."/>
            <person name="McEwen J.G."/>
            <person name="Clay O.K."/>
            <person name="Klein B.S."/>
            <person name="Cuomo C.A."/>
        </authorList>
    </citation>
    <scope>NUCLEOTIDE SEQUENCE [LARGE SCALE GENOMIC DNA]</scope>
    <source>
        <strain evidence="3">SLH14081</strain>
    </source>
</reference>
<feature type="transmembrane region" description="Helical" evidence="1">
    <location>
        <begin position="181"/>
        <end position="208"/>
    </location>
</feature>
<accession>A0A179V1M6</accession>
<dbReference type="Proteomes" id="UP000002038">
    <property type="component" value="Unassembled WGS sequence"/>
</dbReference>
<keyword evidence="1" id="KW-0472">Membrane</keyword>
<dbReference type="PANTHER" id="PTHR28019">
    <property type="entry name" value="CELL MEMBRANE PROTEIN YLR413W-RELATED"/>
    <property type="match status" value="1"/>
</dbReference>
<evidence type="ECO:0000256" key="1">
    <source>
        <dbReference type="SAM" id="Phobius"/>
    </source>
</evidence>
<dbReference type="InterPro" id="IPR009571">
    <property type="entry name" value="SUR7/Rim9-like_fungi"/>
</dbReference>
<dbReference type="VEuPathDB" id="FungiDB:BDBG_09309"/>
<organism evidence="2 3">
    <name type="scientific">Blastomyces gilchristii (strain SLH14081)</name>
    <name type="common">Blastomyces dermatitidis</name>
    <dbReference type="NCBI Taxonomy" id="559298"/>
    <lineage>
        <taxon>Eukaryota</taxon>
        <taxon>Fungi</taxon>
        <taxon>Dikarya</taxon>
        <taxon>Ascomycota</taxon>
        <taxon>Pezizomycotina</taxon>
        <taxon>Eurotiomycetes</taxon>
        <taxon>Eurotiomycetidae</taxon>
        <taxon>Onygenales</taxon>
        <taxon>Ajellomycetaceae</taxon>
        <taxon>Blastomyces</taxon>
    </lineage>
</organism>
<dbReference type="GO" id="GO:0051285">
    <property type="term" value="C:cell cortex of cell tip"/>
    <property type="evidence" value="ECO:0007669"/>
    <property type="project" value="TreeGrafter"/>
</dbReference>
<dbReference type="KEGG" id="bgh:BDBG_09309"/>
<dbReference type="RefSeq" id="XP_002620381.1">
    <property type="nucleotide sequence ID" value="XM_002620335.2"/>
</dbReference>
<protein>
    <submittedName>
        <fullName evidence="2">Integral membrane protein</fullName>
    </submittedName>
</protein>
<dbReference type="Gene3D" id="1.20.140.150">
    <property type="match status" value="1"/>
</dbReference>
<evidence type="ECO:0000313" key="2">
    <source>
        <dbReference type="EMBL" id="OAT14246.1"/>
    </source>
</evidence>
<sequence>MGKGGRIACIFTPYLLSIGALVCLVFVGLGVTNTKAPLKNIYFVKADLKDLDLNSKGIPNELLPFTNSLQQADASGNLHDFYLVGLWNHCYGEYENGEFKIVRCTDRKAKYWFNPIDEWDLEDLVEDNSDDKFLPDNLDKGLSAYKKVAGWMFIAFIVAFVATCVELLVGIAAVFSRWGSLVVTIVSAVSSVFFFAAAITATAMYAALTAAINTSLKPYNVHATLGKNMFATLWLGVAFSLASGVFWLFSVCCCSGRSPYSHSNNAGGGIGGGRRGTRGVSGITAEKTPYTYERVSDPYGGAGSTTAPFMPAAAGGPPANANGRDMAYEPFRHHDARRVRRGVWRGDCLWMDGWMPWLR</sequence>
<feature type="transmembrane region" description="Helical" evidence="1">
    <location>
        <begin position="148"/>
        <end position="175"/>
    </location>
</feature>
<dbReference type="OrthoDB" id="4480814at2759"/>
<keyword evidence="1" id="KW-1133">Transmembrane helix</keyword>
<proteinExistence type="predicted"/>
<dbReference type="GeneID" id="8501038"/>
<name>A0A179V1M6_BLAGS</name>
<dbReference type="EMBL" id="GG657485">
    <property type="protein sequence ID" value="OAT14246.1"/>
    <property type="molecule type" value="Genomic_DNA"/>
</dbReference>
<keyword evidence="1" id="KW-0812">Transmembrane</keyword>